<reference evidence="24 25" key="1">
    <citation type="submission" date="2023-02" db="EMBL/GenBank/DDBJ databases">
        <title>Genome sequencing required for Actinomycetospora new species description.</title>
        <authorList>
            <person name="Saimee Y."/>
            <person name="Duangmal K."/>
        </authorList>
    </citation>
    <scope>NUCLEOTIDE SEQUENCE [LARGE SCALE GENOMIC DNA]</scope>
    <source>
        <strain evidence="24 25">DW7H6</strain>
    </source>
</reference>
<feature type="transmembrane region" description="Helical" evidence="23">
    <location>
        <begin position="83"/>
        <end position="102"/>
    </location>
</feature>
<evidence type="ECO:0000256" key="11">
    <source>
        <dbReference type="ARBA" id="ARBA00023136"/>
    </source>
</evidence>
<evidence type="ECO:0000313" key="24">
    <source>
        <dbReference type="EMBL" id="MDD7968826.1"/>
    </source>
</evidence>
<accession>A0ABT5T1F9</accession>
<feature type="transmembrane region" description="Helical" evidence="23">
    <location>
        <begin position="303"/>
        <end position="330"/>
    </location>
</feature>
<evidence type="ECO:0000256" key="13">
    <source>
        <dbReference type="ARBA" id="ARBA00023316"/>
    </source>
</evidence>
<evidence type="ECO:0000256" key="22">
    <source>
        <dbReference type="SAM" id="MobiDB-lite"/>
    </source>
</evidence>
<feature type="region of interest" description="Disordered" evidence="22">
    <location>
        <begin position="1"/>
        <end position="23"/>
    </location>
</feature>
<feature type="transmembrane region" description="Helical" evidence="23">
    <location>
        <begin position="148"/>
        <end position="169"/>
    </location>
</feature>
<feature type="transmembrane region" description="Helical" evidence="23">
    <location>
        <begin position="342"/>
        <end position="366"/>
    </location>
</feature>
<comment type="caution">
    <text evidence="24">The sequence shown here is derived from an EMBL/GenBank/DDBJ whole genome shotgun (WGS) entry which is preliminary data.</text>
</comment>
<keyword evidence="12" id="KW-0131">Cell cycle</keyword>
<keyword evidence="9" id="KW-0573">Peptidoglycan synthesis</keyword>
<dbReference type="PROSITE" id="PS00428">
    <property type="entry name" value="FTSW_RODA_SPOVE"/>
    <property type="match status" value="1"/>
</dbReference>
<dbReference type="InterPro" id="IPR001182">
    <property type="entry name" value="FtsW/RodA"/>
</dbReference>
<protein>
    <recommendedName>
        <fullName evidence="17">Probable peptidoglycan glycosyltransferase FtsW</fullName>
        <ecNumber evidence="19">2.4.99.28</ecNumber>
    </recommendedName>
    <alternativeName>
        <fullName evidence="18">Cell division protein FtsW</fullName>
    </alternativeName>
    <alternativeName>
        <fullName evidence="15">Cell wall polymerase</fullName>
    </alternativeName>
    <alternativeName>
        <fullName evidence="14">Peptidoglycan polymerase</fullName>
    </alternativeName>
</protein>
<comment type="catalytic activity">
    <reaction evidence="20">
        <text>[GlcNAc-(1-&gt;4)-Mur2Ac(oyl-L-Ala-gamma-D-Glu-L-Lys-D-Ala-D-Ala)](n)-di-trans,octa-cis-undecaprenyl diphosphate + beta-D-GlcNAc-(1-&gt;4)-Mur2Ac(oyl-L-Ala-gamma-D-Glu-L-Lys-D-Ala-D-Ala)-di-trans,octa-cis-undecaprenyl diphosphate = [GlcNAc-(1-&gt;4)-Mur2Ac(oyl-L-Ala-gamma-D-Glu-L-Lys-D-Ala-D-Ala)](n+1)-di-trans,octa-cis-undecaprenyl diphosphate + di-trans,octa-cis-undecaprenyl diphosphate + H(+)</text>
        <dbReference type="Rhea" id="RHEA:23708"/>
        <dbReference type="Rhea" id="RHEA-COMP:9602"/>
        <dbReference type="Rhea" id="RHEA-COMP:9603"/>
        <dbReference type="ChEBI" id="CHEBI:15378"/>
        <dbReference type="ChEBI" id="CHEBI:58405"/>
        <dbReference type="ChEBI" id="CHEBI:60033"/>
        <dbReference type="ChEBI" id="CHEBI:78435"/>
        <dbReference type="EC" id="2.4.99.28"/>
    </reaction>
</comment>
<evidence type="ECO:0000256" key="15">
    <source>
        <dbReference type="ARBA" id="ARBA00033270"/>
    </source>
</evidence>
<keyword evidence="13" id="KW-0961">Cell wall biogenesis/degradation</keyword>
<keyword evidence="3" id="KW-1003">Cell membrane</keyword>
<keyword evidence="7 23" id="KW-0812">Transmembrane</keyword>
<dbReference type="InterPro" id="IPR013437">
    <property type="entry name" value="FtsW"/>
</dbReference>
<feature type="transmembrane region" description="Helical" evidence="23">
    <location>
        <begin position="378"/>
        <end position="400"/>
    </location>
</feature>
<gene>
    <name evidence="24" type="primary">ftsW</name>
    <name evidence="24" type="ORF">PGB27_26055</name>
</gene>
<dbReference type="EMBL" id="JAQZAO010000016">
    <property type="protein sequence ID" value="MDD7968826.1"/>
    <property type="molecule type" value="Genomic_DNA"/>
</dbReference>
<evidence type="ECO:0000256" key="2">
    <source>
        <dbReference type="ARBA" id="ARBA00004752"/>
    </source>
</evidence>
<dbReference type="Pfam" id="PF01098">
    <property type="entry name" value="FTSW_RODA_SPOVE"/>
    <property type="match status" value="1"/>
</dbReference>
<name>A0ABT5T1F9_9PSEU</name>
<feature type="compositionally biased region" description="Gly residues" evidence="22">
    <location>
        <begin position="11"/>
        <end position="23"/>
    </location>
</feature>
<comment type="subcellular location">
    <subcellularLocation>
        <location evidence="1">Cell membrane</location>
        <topology evidence="1">Multi-pass membrane protein</topology>
    </subcellularLocation>
</comment>
<keyword evidence="10 23" id="KW-1133">Transmembrane helix</keyword>
<evidence type="ECO:0000256" key="21">
    <source>
        <dbReference type="ARBA" id="ARBA00049966"/>
    </source>
</evidence>
<evidence type="ECO:0000256" key="4">
    <source>
        <dbReference type="ARBA" id="ARBA00022618"/>
    </source>
</evidence>
<keyword evidence="4" id="KW-0132">Cell division</keyword>
<feature type="transmembrane region" description="Helical" evidence="23">
    <location>
        <begin position="114"/>
        <end position="136"/>
    </location>
</feature>
<keyword evidence="11 23" id="KW-0472">Membrane</keyword>
<dbReference type="EC" id="2.4.99.28" evidence="19"/>
<evidence type="ECO:0000256" key="5">
    <source>
        <dbReference type="ARBA" id="ARBA00022676"/>
    </source>
</evidence>
<feature type="transmembrane region" description="Helical" evidence="23">
    <location>
        <begin position="227"/>
        <end position="246"/>
    </location>
</feature>
<evidence type="ECO:0000256" key="9">
    <source>
        <dbReference type="ARBA" id="ARBA00022984"/>
    </source>
</evidence>
<evidence type="ECO:0000256" key="18">
    <source>
        <dbReference type="ARBA" id="ARBA00041418"/>
    </source>
</evidence>
<evidence type="ECO:0000256" key="6">
    <source>
        <dbReference type="ARBA" id="ARBA00022679"/>
    </source>
</evidence>
<keyword evidence="8" id="KW-0133">Cell shape</keyword>
<dbReference type="InterPro" id="IPR018365">
    <property type="entry name" value="Cell_cycle_FtsW-rel_CS"/>
</dbReference>
<keyword evidence="6" id="KW-0808">Transferase</keyword>
<organism evidence="24 25">
    <name type="scientific">Actinomycetospora lemnae</name>
    <dbReference type="NCBI Taxonomy" id="3019891"/>
    <lineage>
        <taxon>Bacteria</taxon>
        <taxon>Bacillati</taxon>
        <taxon>Actinomycetota</taxon>
        <taxon>Actinomycetes</taxon>
        <taxon>Pseudonocardiales</taxon>
        <taxon>Pseudonocardiaceae</taxon>
        <taxon>Actinomycetospora</taxon>
    </lineage>
</organism>
<dbReference type="PANTHER" id="PTHR30474:SF2">
    <property type="entry name" value="PEPTIDOGLYCAN GLYCOSYLTRANSFERASE FTSW-RELATED"/>
    <property type="match status" value="1"/>
</dbReference>
<dbReference type="NCBIfam" id="TIGR02614">
    <property type="entry name" value="ftsW"/>
    <property type="match status" value="1"/>
</dbReference>
<evidence type="ECO:0000256" key="19">
    <source>
        <dbReference type="ARBA" id="ARBA00044770"/>
    </source>
</evidence>
<evidence type="ECO:0000256" key="16">
    <source>
        <dbReference type="ARBA" id="ARBA00038053"/>
    </source>
</evidence>
<evidence type="ECO:0000313" key="25">
    <source>
        <dbReference type="Proteomes" id="UP001300763"/>
    </source>
</evidence>
<keyword evidence="5" id="KW-0328">Glycosyltransferase</keyword>
<comment type="pathway">
    <text evidence="2">Cell wall biogenesis; peptidoglycan biosynthesis.</text>
</comment>
<evidence type="ECO:0000256" key="20">
    <source>
        <dbReference type="ARBA" id="ARBA00049902"/>
    </source>
</evidence>
<comment type="similarity">
    <text evidence="16">Belongs to the SEDS family. FtsW subfamily.</text>
</comment>
<evidence type="ECO:0000256" key="3">
    <source>
        <dbReference type="ARBA" id="ARBA00022475"/>
    </source>
</evidence>
<sequence length="444" mass="46541">MSAPTRRGPNGSRGSGRGGLGRGGRPGVLAATRSALHQWLERPLTSLHLVLAVFGLLTALGLVMVLSASAVSSYAAGGSSYGVFFRQAVFALIGLGLFWLGVRVPPRRLRAASPWLLAGCLVLLVLVLVPGLGAMVNGSRSWFRVAGLSLQPSELTKIALALWGAHVLVRHRPHPRTWRAALMPLLPVSLLVLVLVLLQPDLGTTVSLMIIVFALLWFACAPLGLMAFIVSSGVVAAVVLGVVATYRQSRITAFLNPEAADPLGPAYQARQALYSLADGGLFGAGLGQGRAKWDYLPNADNDFIFAIIGEELGFVGAGAVIALFATLAYVGLRIAARSADPWIRVVAATLTVWLVAQACINIGYVVGLLPVTGIPLPLVSSGGTSLALALLSGGLLANFARHEPEAARVLRAHGQGRLARALRLPEPEVASRPAPHRSQRGGGR</sequence>
<evidence type="ECO:0000256" key="17">
    <source>
        <dbReference type="ARBA" id="ARBA00041185"/>
    </source>
</evidence>
<feature type="compositionally biased region" description="Low complexity" evidence="22">
    <location>
        <begin position="1"/>
        <end position="10"/>
    </location>
</feature>
<evidence type="ECO:0000256" key="10">
    <source>
        <dbReference type="ARBA" id="ARBA00022989"/>
    </source>
</evidence>
<feature type="transmembrane region" description="Helical" evidence="23">
    <location>
        <begin position="204"/>
        <end position="220"/>
    </location>
</feature>
<feature type="transmembrane region" description="Helical" evidence="23">
    <location>
        <begin position="49"/>
        <end position="71"/>
    </location>
</feature>
<dbReference type="PANTHER" id="PTHR30474">
    <property type="entry name" value="CELL CYCLE PROTEIN"/>
    <property type="match status" value="1"/>
</dbReference>
<dbReference type="Proteomes" id="UP001300763">
    <property type="component" value="Unassembled WGS sequence"/>
</dbReference>
<dbReference type="RefSeq" id="WP_274203358.1">
    <property type="nucleotide sequence ID" value="NZ_JAQZAO010000016.1"/>
</dbReference>
<evidence type="ECO:0000256" key="7">
    <source>
        <dbReference type="ARBA" id="ARBA00022692"/>
    </source>
</evidence>
<feature type="transmembrane region" description="Helical" evidence="23">
    <location>
        <begin position="181"/>
        <end position="198"/>
    </location>
</feature>
<keyword evidence="25" id="KW-1185">Reference proteome</keyword>
<evidence type="ECO:0000256" key="12">
    <source>
        <dbReference type="ARBA" id="ARBA00023306"/>
    </source>
</evidence>
<evidence type="ECO:0000256" key="1">
    <source>
        <dbReference type="ARBA" id="ARBA00004651"/>
    </source>
</evidence>
<evidence type="ECO:0000256" key="14">
    <source>
        <dbReference type="ARBA" id="ARBA00032370"/>
    </source>
</evidence>
<comment type="function">
    <text evidence="21">Peptidoglycan polymerase that is essential for cell division.</text>
</comment>
<proteinExistence type="inferred from homology"/>
<evidence type="ECO:0000256" key="8">
    <source>
        <dbReference type="ARBA" id="ARBA00022960"/>
    </source>
</evidence>
<evidence type="ECO:0000256" key="23">
    <source>
        <dbReference type="SAM" id="Phobius"/>
    </source>
</evidence>